<gene>
    <name evidence="1" type="ORF">L1987_78343</name>
</gene>
<evidence type="ECO:0000313" key="2">
    <source>
        <dbReference type="Proteomes" id="UP001056120"/>
    </source>
</evidence>
<comment type="caution">
    <text evidence="1">The sequence shown here is derived from an EMBL/GenBank/DDBJ whole genome shotgun (WGS) entry which is preliminary data.</text>
</comment>
<sequence length="341" mass="38417">MLWNSFRHLPNMSDAFVPRKKDRRGNIFGYIRFKSVKNVDYLINEVMKVRVGSAKIGVNTSKFSRNNHPDPSTSSAKPSHHSRPQPEHNYMPLPQYNNEGNKFGGKSFKAALAGKVLLTFKSEEEMQSFMKEEEKIHGKFFKVAWLTIRGVPMHLWEPEVFNTTGSKLGMIILGSTASEMDCNLSYDRIAILTKKLGSPSACLITQQVQNRRCRFRVVRARKLVAGVRRTATLVEVILQTKRLDLNSAPISPACHIENEEELNCLTQIGDNIRHQENNSSTIPHQENVRGQNKENSNPSNGLTEEIGDTIKMGGTIGVNMEGFENHVIEEINGKGVHIGYQ</sequence>
<reference evidence="1 2" key="2">
    <citation type="journal article" date="2022" name="Mol. Ecol. Resour.">
        <title>The genomes of chicory, endive, great burdock and yacon provide insights into Asteraceae paleo-polyploidization history and plant inulin production.</title>
        <authorList>
            <person name="Fan W."/>
            <person name="Wang S."/>
            <person name="Wang H."/>
            <person name="Wang A."/>
            <person name="Jiang F."/>
            <person name="Liu H."/>
            <person name="Zhao H."/>
            <person name="Xu D."/>
            <person name="Zhang Y."/>
        </authorList>
    </citation>
    <scope>NUCLEOTIDE SEQUENCE [LARGE SCALE GENOMIC DNA]</scope>
    <source>
        <strain evidence="2">cv. Yunnan</strain>
        <tissue evidence="1">Leaves</tissue>
    </source>
</reference>
<protein>
    <submittedName>
        <fullName evidence="1">Uncharacterized protein</fullName>
    </submittedName>
</protein>
<organism evidence="1 2">
    <name type="scientific">Smallanthus sonchifolius</name>
    <dbReference type="NCBI Taxonomy" id="185202"/>
    <lineage>
        <taxon>Eukaryota</taxon>
        <taxon>Viridiplantae</taxon>
        <taxon>Streptophyta</taxon>
        <taxon>Embryophyta</taxon>
        <taxon>Tracheophyta</taxon>
        <taxon>Spermatophyta</taxon>
        <taxon>Magnoliopsida</taxon>
        <taxon>eudicotyledons</taxon>
        <taxon>Gunneridae</taxon>
        <taxon>Pentapetalae</taxon>
        <taxon>asterids</taxon>
        <taxon>campanulids</taxon>
        <taxon>Asterales</taxon>
        <taxon>Asteraceae</taxon>
        <taxon>Asteroideae</taxon>
        <taxon>Heliantheae alliance</taxon>
        <taxon>Millerieae</taxon>
        <taxon>Smallanthus</taxon>
    </lineage>
</organism>
<keyword evidence="2" id="KW-1185">Reference proteome</keyword>
<reference evidence="2" key="1">
    <citation type="journal article" date="2022" name="Mol. Ecol. Resour.">
        <title>The genomes of chicory, endive, great burdock and yacon provide insights into Asteraceae palaeo-polyploidization history and plant inulin production.</title>
        <authorList>
            <person name="Fan W."/>
            <person name="Wang S."/>
            <person name="Wang H."/>
            <person name="Wang A."/>
            <person name="Jiang F."/>
            <person name="Liu H."/>
            <person name="Zhao H."/>
            <person name="Xu D."/>
            <person name="Zhang Y."/>
        </authorList>
    </citation>
    <scope>NUCLEOTIDE SEQUENCE [LARGE SCALE GENOMIC DNA]</scope>
    <source>
        <strain evidence="2">cv. Yunnan</strain>
    </source>
</reference>
<evidence type="ECO:0000313" key="1">
    <source>
        <dbReference type="EMBL" id="KAI3695347.1"/>
    </source>
</evidence>
<name>A0ACB8ZBH0_9ASTR</name>
<dbReference type="Proteomes" id="UP001056120">
    <property type="component" value="Linkage Group LG26"/>
</dbReference>
<dbReference type="EMBL" id="CM042043">
    <property type="protein sequence ID" value="KAI3695347.1"/>
    <property type="molecule type" value="Genomic_DNA"/>
</dbReference>
<accession>A0ACB8ZBH0</accession>
<proteinExistence type="predicted"/>